<gene>
    <name evidence="2" type="ORF">SBF1_3140007</name>
</gene>
<evidence type="ECO:0008006" key="4">
    <source>
        <dbReference type="Google" id="ProtNLM"/>
    </source>
</evidence>
<evidence type="ECO:0000256" key="1">
    <source>
        <dbReference type="SAM" id="Phobius"/>
    </source>
</evidence>
<dbReference type="GO" id="GO:0005886">
    <property type="term" value="C:plasma membrane"/>
    <property type="evidence" value="ECO:0007669"/>
    <property type="project" value="TreeGrafter"/>
</dbReference>
<dbReference type="EMBL" id="OMOF01000240">
    <property type="protein sequence ID" value="SPF44888.1"/>
    <property type="molecule type" value="Genomic_DNA"/>
</dbReference>
<dbReference type="AlphaFoldDB" id="A0A2U3KZ22"/>
<proteinExistence type="predicted"/>
<feature type="transmembrane region" description="Helical" evidence="1">
    <location>
        <begin position="34"/>
        <end position="53"/>
    </location>
</feature>
<dbReference type="PANTHER" id="PTHR30572:SF4">
    <property type="entry name" value="ABC TRANSPORTER PERMEASE YTRF"/>
    <property type="match status" value="1"/>
</dbReference>
<sequence length="70" mass="6982">MLSILGGGIGIVLGTAGSSLIGTVLKMSTSVSMTSVFVAFGFSGGIGIIFGVFPAKKAAAMDPIDALRFE</sequence>
<accession>A0A2U3KZ22</accession>
<organism evidence="2 3">
    <name type="scientific">Candidatus Desulfosporosinus infrequens</name>
    <dbReference type="NCBI Taxonomy" id="2043169"/>
    <lineage>
        <taxon>Bacteria</taxon>
        <taxon>Bacillati</taxon>
        <taxon>Bacillota</taxon>
        <taxon>Clostridia</taxon>
        <taxon>Eubacteriales</taxon>
        <taxon>Desulfitobacteriaceae</taxon>
        <taxon>Desulfosporosinus</taxon>
    </lineage>
</organism>
<evidence type="ECO:0000313" key="3">
    <source>
        <dbReference type="Proteomes" id="UP000238916"/>
    </source>
</evidence>
<dbReference type="PANTHER" id="PTHR30572">
    <property type="entry name" value="MEMBRANE COMPONENT OF TRANSPORTER-RELATED"/>
    <property type="match status" value="1"/>
</dbReference>
<dbReference type="InterPro" id="IPR050250">
    <property type="entry name" value="Macrolide_Exporter_MacB"/>
</dbReference>
<name>A0A2U3KZ22_9FIRM</name>
<evidence type="ECO:0000313" key="2">
    <source>
        <dbReference type="EMBL" id="SPF44888.1"/>
    </source>
</evidence>
<reference evidence="3" key="1">
    <citation type="submission" date="2018-02" db="EMBL/GenBank/DDBJ databases">
        <authorList>
            <person name="Hausmann B."/>
        </authorList>
    </citation>
    <scope>NUCLEOTIDE SEQUENCE [LARGE SCALE GENOMIC DNA]</scope>
    <source>
        <strain evidence="3">Peat soil MAG SbF1</strain>
    </source>
</reference>
<dbReference type="Proteomes" id="UP000238916">
    <property type="component" value="Unassembled WGS sequence"/>
</dbReference>
<keyword evidence="1" id="KW-0472">Membrane</keyword>
<keyword evidence="1" id="KW-0812">Transmembrane</keyword>
<keyword evidence="1" id="KW-1133">Transmembrane helix</keyword>
<dbReference type="GO" id="GO:0022857">
    <property type="term" value="F:transmembrane transporter activity"/>
    <property type="evidence" value="ECO:0007669"/>
    <property type="project" value="TreeGrafter"/>
</dbReference>
<protein>
    <recommendedName>
        <fullName evidence="4">ABC3 transporter permease protein domain-containing protein</fullName>
    </recommendedName>
</protein>